<dbReference type="CDD" id="cd12797">
    <property type="entry name" value="M23_peptidase"/>
    <property type="match status" value="1"/>
</dbReference>
<dbReference type="SUPFAM" id="SSF51261">
    <property type="entry name" value="Duplicated hybrid motif"/>
    <property type="match status" value="1"/>
</dbReference>
<gene>
    <name evidence="4" type="ORF">CJ203_08005</name>
</gene>
<dbReference type="Proteomes" id="UP000235836">
    <property type="component" value="Unassembled WGS sequence"/>
</dbReference>
<proteinExistence type="predicted"/>
<reference evidence="4 5" key="1">
    <citation type="submission" date="2017-09" db="EMBL/GenBank/DDBJ databases">
        <title>Bacterial strain isolated from the female urinary microbiota.</title>
        <authorList>
            <person name="Thomas-White K."/>
            <person name="Kumar N."/>
            <person name="Forster S."/>
            <person name="Putonti C."/>
            <person name="Lawley T."/>
            <person name="Wolfe A.J."/>
        </authorList>
    </citation>
    <scope>NUCLEOTIDE SEQUENCE [LARGE SCALE GENOMIC DNA]</scope>
    <source>
        <strain evidence="4 5">UMB0792</strain>
    </source>
</reference>
<feature type="signal peptide" evidence="2">
    <location>
        <begin position="1"/>
        <end position="27"/>
    </location>
</feature>
<dbReference type="GO" id="GO:0004222">
    <property type="term" value="F:metalloendopeptidase activity"/>
    <property type="evidence" value="ECO:0007669"/>
    <property type="project" value="TreeGrafter"/>
</dbReference>
<evidence type="ECO:0000259" key="3">
    <source>
        <dbReference type="Pfam" id="PF01551"/>
    </source>
</evidence>
<dbReference type="Gene3D" id="2.70.70.10">
    <property type="entry name" value="Glucose Permease (Domain IIA)"/>
    <property type="match status" value="1"/>
</dbReference>
<accession>A0A2N6T3Y9</accession>
<evidence type="ECO:0000313" key="4">
    <source>
        <dbReference type="EMBL" id="PMC64040.1"/>
    </source>
</evidence>
<evidence type="ECO:0000256" key="2">
    <source>
        <dbReference type="SAM" id="SignalP"/>
    </source>
</evidence>
<dbReference type="Pfam" id="PF01551">
    <property type="entry name" value="Peptidase_M23"/>
    <property type="match status" value="1"/>
</dbReference>
<name>A0A2N6T3Y9_9CORY</name>
<evidence type="ECO:0000313" key="5">
    <source>
        <dbReference type="Proteomes" id="UP000235836"/>
    </source>
</evidence>
<keyword evidence="5" id="KW-1185">Reference proteome</keyword>
<dbReference type="InterPro" id="IPR016047">
    <property type="entry name" value="M23ase_b-sheet_dom"/>
</dbReference>
<dbReference type="InterPro" id="IPR011055">
    <property type="entry name" value="Dup_hybrid_motif"/>
</dbReference>
<feature type="domain" description="M23ase beta-sheet core" evidence="3">
    <location>
        <begin position="55"/>
        <end position="139"/>
    </location>
</feature>
<comment type="caution">
    <text evidence="4">The sequence shown here is derived from an EMBL/GenBank/DDBJ whole genome shotgun (WGS) entry which is preliminary data.</text>
</comment>
<dbReference type="PANTHER" id="PTHR21666:SF289">
    <property type="entry name" value="L-ALA--D-GLU ENDOPEPTIDASE"/>
    <property type="match status" value="1"/>
</dbReference>
<dbReference type="EMBL" id="PNHG01000011">
    <property type="protein sequence ID" value="PMC64040.1"/>
    <property type="molecule type" value="Genomic_DNA"/>
</dbReference>
<keyword evidence="1 2" id="KW-0732">Signal</keyword>
<sequence length="174" mass="18297">MIPFQRLFFAAAVAMAVLLGSSFPAWAYVDPTTGAPSATRVTRGAAIPDKNWMPGHRGVDLAARPGQDILAAEDGVVAFVGVVVGVPVISIDHEDGIRTTYQPVFPTVAVGDVVQEGQPIGRMAPPNGDHDGLHWGAKTGPDTYINPLTLLDTPTIRLKPVDGLGRTPLSVAVR</sequence>
<dbReference type="RefSeq" id="WP_102724203.1">
    <property type="nucleotide sequence ID" value="NZ_PNHG01000011.1"/>
</dbReference>
<protein>
    <submittedName>
        <fullName evidence="4">M23 family peptidase</fullName>
    </submittedName>
</protein>
<feature type="chain" id="PRO_5014600908" evidence="2">
    <location>
        <begin position="28"/>
        <end position="174"/>
    </location>
</feature>
<dbReference type="AlphaFoldDB" id="A0A2N6T3Y9"/>
<dbReference type="InterPro" id="IPR050570">
    <property type="entry name" value="Cell_wall_metabolism_enzyme"/>
</dbReference>
<organism evidence="4 5">
    <name type="scientific">Corynebacterium tuscaniense</name>
    <dbReference type="NCBI Taxonomy" id="302449"/>
    <lineage>
        <taxon>Bacteria</taxon>
        <taxon>Bacillati</taxon>
        <taxon>Actinomycetota</taxon>
        <taxon>Actinomycetes</taxon>
        <taxon>Mycobacteriales</taxon>
        <taxon>Corynebacteriaceae</taxon>
        <taxon>Corynebacterium</taxon>
    </lineage>
</organism>
<dbReference type="PANTHER" id="PTHR21666">
    <property type="entry name" value="PEPTIDASE-RELATED"/>
    <property type="match status" value="1"/>
</dbReference>
<evidence type="ECO:0000256" key="1">
    <source>
        <dbReference type="ARBA" id="ARBA00022729"/>
    </source>
</evidence>